<feature type="domain" description="F-box" evidence="1">
    <location>
        <begin position="21"/>
        <end position="66"/>
    </location>
</feature>
<dbReference type="Pfam" id="PF00646">
    <property type="entry name" value="F-box"/>
    <property type="match status" value="1"/>
</dbReference>
<accession>A0ABR1Y6T1</accession>
<sequence>MATDNPFLIAVLGLWLSFQNNSPLARLPTELVGKIAENLSDNDLTSFSLTSRKIHEEVKAILFRNVAVDMHSMDPKLALVARSLRENDHLFPYLHSLDLRFIEFHPYLYRPEVTSIRGVERGGAAYPAAKAVPEDKLYGREDVHLRAILEGSSCLQHLKLEILGDKLPRMRVIDSLQNLKTLHMGRYPHSYGKGVQNNHLTRLYNNNRSLREMVWIFQLPRLVHLSLHQFGAIRDVGLITSSRTRRFKIKTLVFKETSFADEPDFSLRDSYAHFFAAFERLEAVDWFLQPHQLQKVNTAEWIVGGLGAHKSALRHLPLRENRIMTHPMGFHQLPLHDDAFSSRQRGMTFAHFTALESLTIIGEAFADSDWDSANHKFFNDKEAVNLLSKLPNSLKTLNIAQYALRIGPALHLAATIELQTRLHQSLLYQNNHQSCHRDLGTILSLLPARGVNGPPSHETSSHVPDFVDRAFIEERWAKVPTLRDDEDSYPGICRNLVDHYVFTLLLVQQFKRLLGHQ</sequence>
<comment type="caution">
    <text evidence="2">The sequence shown here is derived from an EMBL/GenBank/DDBJ whole genome shotgun (WGS) entry which is preliminary data.</text>
</comment>
<evidence type="ECO:0000313" key="2">
    <source>
        <dbReference type="EMBL" id="KAK8177478.1"/>
    </source>
</evidence>
<dbReference type="PROSITE" id="PS50181">
    <property type="entry name" value="FBOX"/>
    <property type="match status" value="1"/>
</dbReference>
<name>A0ABR1Y6T1_9PEZI</name>
<proteinExistence type="predicted"/>
<keyword evidence="3" id="KW-1185">Reference proteome</keyword>
<organism evidence="2 3">
    <name type="scientific">Phyllosticta citrichinensis</name>
    <dbReference type="NCBI Taxonomy" id="1130410"/>
    <lineage>
        <taxon>Eukaryota</taxon>
        <taxon>Fungi</taxon>
        <taxon>Dikarya</taxon>
        <taxon>Ascomycota</taxon>
        <taxon>Pezizomycotina</taxon>
        <taxon>Dothideomycetes</taxon>
        <taxon>Dothideomycetes incertae sedis</taxon>
        <taxon>Botryosphaeriales</taxon>
        <taxon>Phyllostictaceae</taxon>
        <taxon>Phyllosticta</taxon>
    </lineage>
</organism>
<evidence type="ECO:0000313" key="3">
    <source>
        <dbReference type="Proteomes" id="UP001456524"/>
    </source>
</evidence>
<gene>
    <name evidence="2" type="ORF">IWX90DRAFT_410919</name>
</gene>
<reference evidence="2 3" key="1">
    <citation type="journal article" date="2022" name="G3 (Bethesda)">
        <title>Enemy or ally: a genomic approach to elucidate the lifestyle of Phyllosticta citrichinaensis.</title>
        <authorList>
            <person name="Buijs V.A."/>
            <person name="Groenewald J.Z."/>
            <person name="Haridas S."/>
            <person name="LaButti K.M."/>
            <person name="Lipzen A."/>
            <person name="Martin F.M."/>
            <person name="Barry K."/>
            <person name="Grigoriev I.V."/>
            <person name="Crous P.W."/>
            <person name="Seidl M.F."/>
        </authorList>
    </citation>
    <scope>NUCLEOTIDE SEQUENCE [LARGE SCALE GENOMIC DNA]</scope>
    <source>
        <strain evidence="2 3">CBS 129764</strain>
    </source>
</reference>
<dbReference type="EMBL" id="JBBWUH010000001">
    <property type="protein sequence ID" value="KAK8177478.1"/>
    <property type="molecule type" value="Genomic_DNA"/>
</dbReference>
<dbReference type="SUPFAM" id="SSF52047">
    <property type="entry name" value="RNI-like"/>
    <property type="match status" value="1"/>
</dbReference>
<dbReference type="Proteomes" id="UP001456524">
    <property type="component" value="Unassembled WGS sequence"/>
</dbReference>
<dbReference type="CDD" id="cd09917">
    <property type="entry name" value="F-box_SF"/>
    <property type="match status" value="1"/>
</dbReference>
<evidence type="ECO:0000259" key="1">
    <source>
        <dbReference type="PROSITE" id="PS50181"/>
    </source>
</evidence>
<protein>
    <recommendedName>
        <fullName evidence="1">F-box domain-containing protein</fullName>
    </recommendedName>
</protein>
<dbReference type="InterPro" id="IPR001810">
    <property type="entry name" value="F-box_dom"/>
</dbReference>